<proteinExistence type="predicted"/>
<feature type="compositionally biased region" description="Basic and acidic residues" evidence="1">
    <location>
        <begin position="25"/>
        <end position="38"/>
    </location>
</feature>
<name>A0A137SCU8_9GAMM</name>
<comment type="caution">
    <text evidence="2">The sequence shown here is derived from an EMBL/GenBank/DDBJ whole genome shotgun (WGS) entry which is preliminary data.</text>
</comment>
<protein>
    <submittedName>
        <fullName evidence="2">Uncharacterized protein</fullName>
    </submittedName>
</protein>
<accession>A0A137SCU8</accession>
<dbReference type="AlphaFoldDB" id="A0A137SCU8"/>
<dbReference type="Proteomes" id="UP000070282">
    <property type="component" value="Unassembled WGS sequence"/>
</dbReference>
<keyword evidence="3" id="KW-1185">Reference proteome</keyword>
<organism evidence="2 3">
    <name type="scientific">Marinobacter excellens LAMA 842</name>
    <dbReference type="NCBI Taxonomy" id="1306954"/>
    <lineage>
        <taxon>Bacteria</taxon>
        <taxon>Pseudomonadati</taxon>
        <taxon>Pseudomonadota</taxon>
        <taxon>Gammaproteobacteria</taxon>
        <taxon>Pseudomonadales</taxon>
        <taxon>Marinobacteraceae</taxon>
        <taxon>Marinobacter</taxon>
    </lineage>
</organism>
<reference evidence="3" key="1">
    <citation type="submission" date="2015-12" db="EMBL/GenBank/DDBJ databases">
        <authorList>
            <person name="Lima A."/>
            <person name="Farahani Zayas N."/>
            <person name="Castro Da Silva M.A."/>
            <person name="Cabral A."/>
            <person name="Pessatti M.L."/>
        </authorList>
    </citation>
    <scope>NUCLEOTIDE SEQUENCE [LARGE SCALE GENOMIC DNA]</scope>
    <source>
        <strain evidence="3">LAMA 842</strain>
    </source>
</reference>
<feature type="region of interest" description="Disordered" evidence="1">
    <location>
        <begin position="1"/>
        <end position="57"/>
    </location>
</feature>
<dbReference type="RefSeq" id="WP_171040020.1">
    <property type="nucleotide sequence ID" value="NZ_LOCO01000007.1"/>
</dbReference>
<sequence length="57" mass="6506">MKELMQKALSAIEARRNAGTAMSRNRQDSKRSEPRPQEDWGMSPEDALRVGTVARYK</sequence>
<evidence type="ECO:0000313" key="3">
    <source>
        <dbReference type="Proteomes" id="UP000070282"/>
    </source>
</evidence>
<dbReference type="PATRIC" id="fig|1306954.6.peg.3751"/>
<gene>
    <name evidence="2" type="ORF">J122_1774</name>
</gene>
<evidence type="ECO:0000256" key="1">
    <source>
        <dbReference type="SAM" id="MobiDB-lite"/>
    </source>
</evidence>
<dbReference type="EMBL" id="LOCO01000007">
    <property type="protein sequence ID" value="KXO10265.1"/>
    <property type="molecule type" value="Genomic_DNA"/>
</dbReference>
<evidence type="ECO:0000313" key="2">
    <source>
        <dbReference type="EMBL" id="KXO10265.1"/>
    </source>
</evidence>